<dbReference type="EMBL" id="WEGI01000003">
    <property type="protein sequence ID" value="MQY25816.1"/>
    <property type="molecule type" value="Genomic_DNA"/>
</dbReference>
<evidence type="ECO:0000313" key="8">
    <source>
        <dbReference type="EMBL" id="MQY25816.1"/>
    </source>
</evidence>
<organism evidence="8 9">
    <name type="scientific">Nocardia aurantia</name>
    <dbReference type="NCBI Taxonomy" id="2585199"/>
    <lineage>
        <taxon>Bacteria</taxon>
        <taxon>Bacillati</taxon>
        <taxon>Actinomycetota</taxon>
        <taxon>Actinomycetes</taxon>
        <taxon>Mycobacteriales</taxon>
        <taxon>Nocardiaceae</taxon>
        <taxon>Nocardia</taxon>
    </lineage>
</organism>
<dbReference type="InterPro" id="IPR004838">
    <property type="entry name" value="NHTrfase_class1_PyrdxlP-BS"/>
</dbReference>
<dbReference type="CDD" id="cd00609">
    <property type="entry name" value="AAT_like"/>
    <property type="match status" value="1"/>
</dbReference>
<protein>
    <recommendedName>
        <fullName evidence="6">Aminotransferase</fullName>
        <ecNumber evidence="6">2.6.1.-</ecNumber>
    </recommendedName>
</protein>
<reference evidence="8 9" key="1">
    <citation type="submission" date="2019-10" db="EMBL/GenBank/DDBJ databases">
        <title>Nocardia macrotermitis sp. nov. and Nocardia aurantia sp. nov., isolated from the gut of fungus growing-termite Macrotermes natalensis.</title>
        <authorList>
            <person name="Benndorf R."/>
            <person name="Schwitalla J."/>
            <person name="Martin K."/>
            <person name="De Beer W."/>
            <person name="Kaster A.-K."/>
            <person name="Vollmers J."/>
            <person name="Poulsen M."/>
            <person name="Beemelmanns C."/>
        </authorList>
    </citation>
    <scope>NUCLEOTIDE SEQUENCE [LARGE SCALE GENOMIC DNA]</scope>
    <source>
        <strain evidence="8 9">RB56</strain>
    </source>
</reference>
<evidence type="ECO:0000259" key="7">
    <source>
        <dbReference type="Pfam" id="PF00155"/>
    </source>
</evidence>
<dbReference type="PROSITE" id="PS00105">
    <property type="entry name" value="AA_TRANSFER_CLASS_1"/>
    <property type="match status" value="1"/>
</dbReference>
<evidence type="ECO:0000313" key="9">
    <source>
        <dbReference type="Proteomes" id="UP000431401"/>
    </source>
</evidence>
<dbReference type="GO" id="GO:0030170">
    <property type="term" value="F:pyridoxal phosphate binding"/>
    <property type="evidence" value="ECO:0007669"/>
    <property type="project" value="InterPro"/>
</dbReference>
<dbReference type="OrthoDB" id="9813612at2"/>
<keyword evidence="3 6" id="KW-0032">Aminotransferase</keyword>
<dbReference type="PANTHER" id="PTHR46383:SF1">
    <property type="entry name" value="ASPARTATE AMINOTRANSFERASE"/>
    <property type="match status" value="1"/>
</dbReference>
<dbReference type="InterPro" id="IPR015424">
    <property type="entry name" value="PyrdxlP-dep_Trfase"/>
</dbReference>
<keyword evidence="5" id="KW-0663">Pyridoxal phosphate</keyword>
<gene>
    <name evidence="8" type="primary">aspC_2</name>
    <name evidence="8" type="ORF">NRB56_13750</name>
</gene>
<evidence type="ECO:0000256" key="4">
    <source>
        <dbReference type="ARBA" id="ARBA00022679"/>
    </source>
</evidence>
<evidence type="ECO:0000256" key="3">
    <source>
        <dbReference type="ARBA" id="ARBA00022576"/>
    </source>
</evidence>
<dbReference type="EC" id="2.6.1.-" evidence="6"/>
<dbReference type="GO" id="GO:0008483">
    <property type="term" value="F:transaminase activity"/>
    <property type="evidence" value="ECO:0007669"/>
    <property type="project" value="UniProtKB-KW"/>
</dbReference>
<dbReference type="SUPFAM" id="SSF53383">
    <property type="entry name" value="PLP-dependent transferases"/>
    <property type="match status" value="1"/>
</dbReference>
<dbReference type="Pfam" id="PF00155">
    <property type="entry name" value="Aminotran_1_2"/>
    <property type="match status" value="1"/>
</dbReference>
<dbReference type="PANTHER" id="PTHR46383">
    <property type="entry name" value="ASPARTATE AMINOTRANSFERASE"/>
    <property type="match status" value="1"/>
</dbReference>
<evidence type="ECO:0000256" key="1">
    <source>
        <dbReference type="ARBA" id="ARBA00001933"/>
    </source>
</evidence>
<evidence type="ECO:0000256" key="2">
    <source>
        <dbReference type="ARBA" id="ARBA00007441"/>
    </source>
</evidence>
<dbReference type="AlphaFoldDB" id="A0A7K0DJ23"/>
<comment type="cofactor">
    <cofactor evidence="1 6">
        <name>pyridoxal 5'-phosphate</name>
        <dbReference type="ChEBI" id="CHEBI:597326"/>
    </cofactor>
</comment>
<keyword evidence="9" id="KW-1185">Reference proteome</keyword>
<dbReference type="InterPro" id="IPR015421">
    <property type="entry name" value="PyrdxlP-dep_Trfase_major"/>
</dbReference>
<feature type="domain" description="Aminotransferase class I/classII large" evidence="7">
    <location>
        <begin position="22"/>
        <end position="349"/>
    </location>
</feature>
<comment type="caution">
    <text evidence="8">The sequence shown here is derived from an EMBL/GenBank/DDBJ whole genome shotgun (WGS) entry which is preliminary data.</text>
</comment>
<proteinExistence type="inferred from homology"/>
<sequence length="367" mass="39652">MTATVPAPSFEALLNRPGLAWMGQNTTHLEPPPEVLEALTDSIRRREFQWYAPALGLSELRALIAEDLGLPGAEVLITDGAVGGLHHLCTALAPRISRLITTDPGWPWPGRFLTVAGVPVTTVEIYSAADDYKLPAERLAEVIEPRALIYLIDPLNPLGSRYTEPELRAITDLAREHEAILVHDCTYRHFATGHTLAAALYPEGTLTTYSFSKWLGLAGLRLGALVGSPELTAGLAAVPSNPLGANIQAQRAAIAGLRVRDAWLARLTATDRRNQRVITDAITGSGLGRILVDPSHGNFLAVDIAESGWNADALSAALLDEDIFVRAGTYQSPAFGDRFVKISTSVPPQWADRLAVVWSSLAERKPR</sequence>
<keyword evidence="4 6" id="KW-0808">Transferase</keyword>
<dbReference type="NCBIfam" id="NF004870">
    <property type="entry name" value="PRK06225.1"/>
    <property type="match status" value="1"/>
</dbReference>
<accession>A0A7K0DJ23</accession>
<dbReference type="RefSeq" id="WP_153339703.1">
    <property type="nucleotide sequence ID" value="NZ_WEGI01000003.1"/>
</dbReference>
<evidence type="ECO:0000256" key="6">
    <source>
        <dbReference type="RuleBase" id="RU000481"/>
    </source>
</evidence>
<dbReference type="InterPro" id="IPR050596">
    <property type="entry name" value="AspAT/PAT-like"/>
</dbReference>
<dbReference type="Gene3D" id="3.40.640.10">
    <property type="entry name" value="Type I PLP-dependent aspartate aminotransferase-like (Major domain)"/>
    <property type="match status" value="1"/>
</dbReference>
<name>A0A7K0DJ23_9NOCA</name>
<dbReference type="InterPro" id="IPR004839">
    <property type="entry name" value="Aminotransferase_I/II_large"/>
</dbReference>
<evidence type="ECO:0000256" key="5">
    <source>
        <dbReference type="ARBA" id="ARBA00022898"/>
    </source>
</evidence>
<comment type="similarity">
    <text evidence="2 6">Belongs to the class-I pyridoxal-phosphate-dependent aminotransferase family.</text>
</comment>
<dbReference type="GO" id="GO:0006520">
    <property type="term" value="P:amino acid metabolic process"/>
    <property type="evidence" value="ECO:0007669"/>
    <property type="project" value="InterPro"/>
</dbReference>
<dbReference type="Proteomes" id="UP000431401">
    <property type="component" value="Unassembled WGS sequence"/>
</dbReference>